<feature type="region of interest" description="Disordered" evidence="1">
    <location>
        <begin position="146"/>
        <end position="174"/>
    </location>
</feature>
<accession>A0AAD5K5X6</accession>
<protein>
    <submittedName>
        <fullName evidence="2">Uncharacterized protein</fullName>
    </submittedName>
</protein>
<feature type="compositionally biased region" description="Basic and acidic residues" evidence="1">
    <location>
        <begin position="146"/>
        <end position="158"/>
    </location>
</feature>
<sequence>MSLDSAIDYLHSKATTFIKLTPPSKTINNLLMDATSNNHKQKKLVRDAEPHECQLYAINEDDAVPGRRHTVLERPSLIGSGGPRDIDRLLIAATNLNKVCNVPDIQEIIERFRQEQDTHQIDLDYLNATYNENKIEIERLMKAAKRKEIQQQKHKDPMDIDPEPDNESIKEAERQAQLERELKDLELKINQKKEELRQSSEELYRCQEATEELTSQVQQQPESVPATDPISPPLMDTNGSFSNLQSSFQEILENPTTSYADKLSTIRRELLRIIMADQNTAGVAKVMAKVIQLLEEDSSHRILLDDLKQSATEYANGLKLSESAGNQAIYKLNAYKLVIIDRREEQSFVQLV</sequence>
<gene>
    <name evidence="2" type="ORF">BDA99DRAFT_328254</name>
</gene>
<keyword evidence="3" id="KW-1185">Reference proteome</keyword>
<reference evidence="2" key="2">
    <citation type="submission" date="2023-02" db="EMBL/GenBank/DDBJ databases">
        <authorList>
            <consortium name="DOE Joint Genome Institute"/>
            <person name="Mondo S.J."/>
            <person name="Chang Y."/>
            <person name="Wang Y."/>
            <person name="Ahrendt S."/>
            <person name="Andreopoulos W."/>
            <person name="Barry K."/>
            <person name="Beard J."/>
            <person name="Benny G.L."/>
            <person name="Blankenship S."/>
            <person name="Bonito G."/>
            <person name="Cuomo C."/>
            <person name="Desiro A."/>
            <person name="Gervers K.A."/>
            <person name="Hundley H."/>
            <person name="Kuo A."/>
            <person name="LaButti K."/>
            <person name="Lang B.F."/>
            <person name="Lipzen A."/>
            <person name="O'Donnell K."/>
            <person name="Pangilinan J."/>
            <person name="Reynolds N."/>
            <person name="Sandor L."/>
            <person name="Smith M.W."/>
            <person name="Tsang A."/>
            <person name="Grigoriev I.V."/>
            <person name="Stajich J.E."/>
            <person name="Spatafora J.W."/>
        </authorList>
    </citation>
    <scope>NUCLEOTIDE SEQUENCE</scope>
    <source>
        <strain evidence="2">RSA 2281</strain>
    </source>
</reference>
<evidence type="ECO:0000313" key="2">
    <source>
        <dbReference type="EMBL" id="KAI9270727.1"/>
    </source>
</evidence>
<dbReference type="EMBL" id="JAIXMP010000007">
    <property type="protein sequence ID" value="KAI9270727.1"/>
    <property type="molecule type" value="Genomic_DNA"/>
</dbReference>
<proteinExistence type="predicted"/>
<dbReference type="AlphaFoldDB" id="A0AAD5K5X6"/>
<dbReference type="Proteomes" id="UP001209540">
    <property type="component" value="Unassembled WGS sequence"/>
</dbReference>
<reference evidence="2" key="1">
    <citation type="journal article" date="2022" name="IScience">
        <title>Evolution of zygomycete secretomes and the origins of terrestrial fungal ecologies.</title>
        <authorList>
            <person name="Chang Y."/>
            <person name="Wang Y."/>
            <person name="Mondo S."/>
            <person name="Ahrendt S."/>
            <person name="Andreopoulos W."/>
            <person name="Barry K."/>
            <person name="Beard J."/>
            <person name="Benny G.L."/>
            <person name="Blankenship S."/>
            <person name="Bonito G."/>
            <person name="Cuomo C."/>
            <person name="Desiro A."/>
            <person name="Gervers K.A."/>
            <person name="Hundley H."/>
            <person name="Kuo A."/>
            <person name="LaButti K."/>
            <person name="Lang B.F."/>
            <person name="Lipzen A."/>
            <person name="O'Donnell K."/>
            <person name="Pangilinan J."/>
            <person name="Reynolds N."/>
            <person name="Sandor L."/>
            <person name="Smith M.E."/>
            <person name="Tsang A."/>
            <person name="Grigoriev I.V."/>
            <person name="Stajich J.E."/>
            <person name="Spatafora J.W."/>
        </authorList>
    </citation>
    <scope>NUCLEOTIDE SEQUENCE</scope>
    <source>
        <strain evidence="2">RSA 2281</strain>
    </source>
</reference>
<comment type="caution">
    <text evidence="2">The sequence shown here is derived from an EMBL/GenBank/DDBJ whole genome shotgun (WGS) entry which is preliminary data.</text>
</comment>
<organism evidence="2 3">
    <name type="scientific">Phascolomyces articulosus</name>
    <dbReference type="NCBI Taxonomy" id="60185"/>
    <lineage>
        <taxon>Eukaryota</taxon>
        <taxon>Fungi</taxon>
        <taxon>Fungi incertae sedis</taxon>
        <taxon>Mucoromycota</taxon>
        <taxon>Mucoromycotina</taxon>
        <taxon>Mucoromycetes</taxon>
        <taxon>Mucorales</taxon>
        <taxon>Lichtheimiaceae</taxon>
        <taxon>Phascolomyces</taxon>
    </lineage>
</organism>
<evidence type="ECO:0000256" key="1">
    <source>
        <dbReference type="SAM" id="MobiDB-lite"/>
    </source>
</evidence>
<evidence type="ECO:0000313" key="3">
    <source>
        <dbReference type="Proteomes" id="UP001209540"/>
    </source>
</evidence>
<name>A0AAD5K5X6_9FUNG</name>